<dbReference type="RefSeq" id="WP_085765720.1">
    <property type="nucleotide sequence ID" value="NZ_CP019344.1"/>
</dbReference>
<evidence type="ECO:0000313" key="1">
    <source>
        <dbReference type="EMBL" id="ARN76920.1"/>
    </source>
</evidence>
<dbReference type="Proteomes" id="UP000193431">
    <property type="component" value="Chromosome"/>
</dbReference>
<protein>
    <submittedName>
        <fullName evidence="1">Uncharacterized protein</fullName>
    </submittedName>
</protein>
<dbReference type="EMBL" id="CP019344">
    <property type="protein sequence ID" value="ARN76920.1"/>
    <property type="molecule type" value="Genomic_DNA"/>
</dbReference>
<dbReference type="OrthoDB" id="799238at2"/>
<dbReference type="AlphaFoldDB" id="A0A1W6MH65"/>
<sequence>MENKLELFDNADLVTIKNCEFETDFVAISCEITDEGFCKHSGLIISFDESIYYFHFTGVKVHLEDITKTLDSFDSTYIKKLEVIVEEDVVSFLGHCQKLKNKGVKPAYGFVFNDSYYDSNTKQSFLLNAKHDITTCVGFCIKVIRGFIFNNEEYIKLEDWDEDSLESVEQWLFDYINKYLKIYADKNGVSVEDLYSNNELKRILPSELLSSTYFIELPIPKSDIDNVRPSLEKYLISQKKVA</sequence>
<evidence type="ECO:0000313" key="2">
    <source>
        <dbReference type="Proteomes" id="UP000193431"/>
    </source>
</evidence>
<gene>
    <name evidence="1" type="ORF">BST97_02295</name>
</gene>
<name>A0A1W6MH65_9FLAO</name>
<dbReference type="STRING" id="331648.BST97_02295"/>
<reference evidence="1 2" key="1">
    <citation type="submission" date="2016-11" db="EMBL/GenBank/DDBJ databases">
        <title>Trade-off between light-utilization and light-protection in marine flavobacteria.</title>
        <authorList>
            <person name="Kumagai Y."/>
        </authorList>
    </citation>
    <scope>NUCLEOTIDE SEQUENCE [LARGE SCALE GENOMIC DNA]</scope>
    <source>
        <strain evidence="1 2">JCM 13191</strain>
    </source>
</reference>
<organism evidence="1 2">
    <name type="scientific">Nonlabens spongiae</name>
    <dbReference type="NCBI Taxonomy" id="331648"/>
    <lineage>
        <taxon>Bacteria</taxon>
        <taxon>Pseudomonadati</taxon>
        <taxon>Bacteroidota</taxon>
        <taxon>Flavobacteriia</taxon>
        <taxon>Flavobacteriales</taxon>
        <taxon>Flavobacteriaceae</taxon>
        <taxon>Nonlabens</taxon>
    </lineage>
</organism>
<proteinExistence type="predicted"/>
<keyword evidence="2" id="KW-1185">Reference proteome</keyword>
<accession>A0A1W6MH65</accession>